<evidence type="ECO:0000313" key="2">
    <source>
        <dbReference type="EMBL" id="KAF6431576.1"/>
    </source>
</evidence>
<keyword evidence="3" id="KW-1185">Reference proteome</keyword>
<dbReference type="AlphaFoldDB" id="A0A7J8E8E7"/>
<feature type="region of interest" description="Disordered" evidence="1">
    <location>
        <begin position="53"/>
        <end position="77"/>
    </location>
</feature>
<proteinExistence type="predicted"/>
<accession>A0A7J8E8E7</accession>
<evidence type="ECO:0000256" key="1">
    <source>
        <dbReference type="SAM" id="MobiDB-lite"/>
    </source>
</evidence>
<name>A0A7J8E8E7_ROUAE</name>
<protein>
    <submittedName>
        <fullName evidence="2">Uncharacterized protein</fullName>
    </submittedName>
</protein>
<dbReference type="Proteomes" id="UP000593571">
    <property type="component" value="Unassembled WGS sequence"/>
</dbReference>
<reference evidence="2 3" key="1">
    <citation type="journal article" date="2020" name="Nature">
        <title>Six reference-quality genomes reveal evolution of bat adaptations.</title>
        <authorList>
            <person name="Jebb D."/>
            <person name="Huang Z."/>
            <person name="Pippel M."/>
            <person name="Hughes G.M."/>
            <person name="Lavrichenko K."/>
            <person name="Devanna P."/>
            <person name="Winkler S."/>
            <person name="Jermiin L.S."/>
            <person name="Skirmuntt E.C."/>
            <person name="Katzourakis A."/>
            <person name="Burkitt-Gray L."/>
            <person name="Ray D.A."/>
            <person name="Sullivan K.A.M."/>
            <person name="Roscito J.G."/>
            <person name="Kirilenko B.M."/>
            <person name="Davalos L.M."/>
            <person name="Corthals A.P."/>
            <person name="Power M.L."/>
            <person name="Jones G."/>
            <person name="Ransome R.D."/>
            <person name="Dechmann D.K.N."/>
            <person name="Locatelli A.G."/>
            <person name="Puechmaille S.J."/>
            <person name="Fedrigo O."/>
            <person name="Jarvis E.D."/>
            <person name="Hiller M."/>
            <person name="Vernes S.C."/>
            <person name="Myers E.W."/>
            <person name="Teeling E.C."/>
        </authorList>
    </citation>
    <scope>NUCLEOTIDE SEQUENCE [LARGE SCALE GENOMIC DNA]</scope>
    <source>
        <strain evidence="2">MRouAeg1</strain>
        <tissue evidence="2">Muscle</tissue>
    </source>
</reference>
<comment type="caution">
    <text evidence="2">The sequence shown here is derived from an EMBL/GenBank/DDBJ whole genome shotgun (WGS) entry which is preliminary data.</text>
</comment>
<gene>
    <name evidence="2" type="ORF">HJG63_008089</name>
</gene>
<dbReference type="EMBL" id="JACASE010000010">
    <property type="protein sequence ID" value="KAF6431576.1"/>
    <property type="molecule type" value="Genomic_DNA"/>
</dbReference>
<organism evidence="2 3">
    <name type="scientific">Rousettus aegyptiacus</name>
    <name type="common">Egyptian fruit bat</name>
    <name type="synonym">Pteropus aegyptiacus</name>
    <dbReference type="NCBI Taxonomy" id="9407"/>
    <lineage>
        <taxon>Eukaryota</taxon>
        <taxon>Metazoa</taxon>
        <taxon>Chordata</taxon>
        <taxon>Craniata</taxon>
        <taxon>Vertebrata</taxon>
        <taxon>Euteleostomi</taxon>
        <taxon>Mammalia</taxon>
        <taxon>Eutheria</taxon>
        <taxon>Laurasiatheria</taxon>
        <taxon>Chiroptera</taxon>
        <taxon>Yinpterochiroptera</taxon>
        <taxon>Pteropodoidea</taxon>
        <taxon>Pteropodidae</taxon>
        <taxon>Rousettinae</taxon>
        <taxon>Rousettus</taxon>
    </lineage>
</organism>
<evidence type="ECO:0000313" key="3">
    <source>
        <dbReference type="Proteomes" id="UP000593571"/>
    </source>
</evidence>
<sequence>MEPEPRRVLHRSHHGWTSVGVLKGVSEALAAEDVATLCRDNETSVLHNLQNTMKNGRHEGPRPGAAAVPRPAPLPIPKTRLRGRTARLPWGHSGAHIGVVLERSGATLHTGRCALATGTTQG</sequence>